<dbReference type="KEGG" id="bmh:BMWSH_p10036"/>
<accession>A0A8D3X792</accession>
<dbReference type="Gene3D" id="3.40.50.10320">
    <property type="entry name" value="LmbE-like"/>
    <property type="match status" value="1"/>
</dbReference>
<gene>
    <name evidence="2" type="ORF">BMWSH_p10036</name>
</gene>
<comment type="cofactor">
    <cofactor evidence="1">
        <name>Zn(2+)</name>
        <dbReference type="ChEBI" id="CHEBI:29105"/>
    </cofactor>
</comment>
<organism evidence="2 3">
    <name type="scientific">Priestia megaterium (strain WSH-002)</name>
    <name type="common">Bacillus megaterium</name>
    <dbReference type="NCBI Taxonomy" id="1006007"/>
    <lineage>
        <taxon>Bacteria</taxon>
        <taxon>Bacillati</taxon>
        <taxon>Bacillota</taxon>
        <taxon>Bacilli</taxon>
        <taxon>Bacillales</taxon>
        <taxon>Bacillaceae</taxon>
        <taxon>Priestia</taxon>
    </lineage>
</organism>
<dbReference type="InterPro" id="IPR024078">
    <property type="entry name" value="LmbE-like_dom_sf"/>
</dbReference>
<dbReference type="EMBL" id="CP003018">
    <property type="protein sequence ID" value="AEN92100.1"/>
    <property type="molecule type" value="Genomic_DNA"/>
</dbReference>
<keyword evidence="2" id="KW-0614">Plasmid</keyword>
<evidence type="ECO:0000256" key="1">
    <source>
        <dbReference type="ARBA" id="ARBA00001947"/>
    </source>
</evidence>
<reference evidence="2 3" key="1">
    <citation type="journal article" date="2011" name="J. Bacteriol.">
        <title>Complete genome sequence of the industrial strain Bacillus megaterium WSH-002.</title>
        <authorList>
            <person name="Liu L."/>
            <person name="Li Y."/>
            <person name="Zhang J."/>
            <person name="Zou W."/>
            <person name="Zhou Z."/>
            <person name="Liu J."/>
            <person name="Li X."/>
            <person name="Wang L."/>
            <person name="Chen J."/>
        </authorList>
    </citation>
    <scope>NUCLEOTIDE SEQUENCE [LARGE SCALE GENOMIC DNA]</scope>
    <source>
        <strain evidence="3">WSH-002</strain>
        <plasmid evidence="2">WSH-002_p1</plasmid>
    </source>
</reference>
<evidence type="ECO:0000313" key="2">
    <source>
        <dbReference type="EMBL" id="AEN92100.1"/>
    </source>
</evidence>
<evidence type="ECO:0008006" key="4">
    <source>
        <dbReference type="Google" id="ProtNLM"/>
    </source>
</evidence>
<sequence length="261" mass="29636">MPSILISIALIFNSPPMTVSNIWISSYIVYSTSIEEKATGGTDMSNCILVIGAHPDDELLGTAGTLKKFVDEGYKVISVITALGRKEEAHHIQKFGRLANKEIGIEEVVFLEHVNLELEMIPLHELTKEIEQLIKKYKPVKIFTHHYGDLNRDHQITFQAVLTATRPLPYTSPIELITFETVSSSEWGAFSCEKTFKPNFFVDVTATMESKLNALKHYDLEMRSFPHPRSYEGVKYLGRLRGMSIGVPYAEAFEIIRRVWK</sequence>
<dbReference type="AlphaFoldDB" id="A0A8D3X792"/>
<name>A0A8D3X792_PRIMW</name>
<proteinExistence type="predicted"/>
<dbReference type="Proteomes" id="UP000001283">
    <property type="component" value="Plasmid WSH-002_p1"/>
</dbReference>
<protein>
    <recommendedName>
        <fullName evidence="4">PIG-L family deacetylase</fullName>
    </recommendedName>
</protein>
<evidence type="ECO:0000313" key="3">
    <source>
        <dbReference type="Proteomes" id="UP000001283"/>
    </source>
</evidence>
<dbReference type="InterPro" id="IPR003737">
    <property type="entry name" value="GlcNAc_PI_deacetylase-related"/>
</dbReference>
<dbReference type="Pfam" id="PF02585">
    <property type="entry name" value="PIG-L"/>
    <property type="match status" value="1"/>
</dbReference>
<geneLocation type="plasmid" evidence="2 3">
    <name>WSH-002_p1</name>
</geneLocation>
<dbReference type="SUPFAM" id="SSF102588">
    <property type="entry name" value="LmbE-like"/>
    <property type="match status" value="1"/>
</dbReference>